<evidence type="ECO:0000256" key="2">
    <source>
        <dbReference type="ARBA" id="ARBA00023015"/>
    </source>
</evidence>
<dbReference type="Pfam" id="PF03704">
    <property type="entry name" value="BTAD"/>
    <property type="match status" value="1"/>
</dbReference>
<evidence type="ECO:0000313" key="8">
    <source>
        <dbReference type="Proteomes" id="UP000181980"/>
    </source>
</evidence>
<dbReference type="PANTHER" id="PTHR35807">
    <property type="entry name" value="TRANSCRIPTIONAL REGULATOR REDD-RELATED"/>
    <property type="match status" value="1"/>
</dbReference>
<keyword evidence="4" id="KW-0804">Transcription</keyword>
<dbReference type="SMART" id="SM00862">
    <property type="entry name" value="Trans_reg_C"/>
    <property type="match status" value="1"/>
</dbReference>
<dbReference type="RefSeq" id="WP_069110854.1">
    <property type="nucleotide sequence ID" value="NZ_FNUC01000003.1"/>
</dbReference>
<accession>A0A1H5JYU4</accession>
<sequence>MTFRVLGPLALTRGDDSIVLQPSKVSCMLATLLVHPNEVVDTGHLQNAIWGDDQPLAAKAALQTCAMRLRKLFGRHGLGTSSIETVPGGYRFVASGETLDLVRFRELAAAADAEPRPDRRLELLDGALQLWSGPLLANVPSEWLHRDVAPRLDEERLTVLRRLCELKIDQGMAAATVVQLWDATRRRPGDESLAELHIEALYRAGRQSDALAEFHRIKSFLADELGLDPGSRLKKIELSILKGEPRPEVRQETAAAAVPKVRPVITFIGRDSVAAEIAGRLSRDTGPVVLTGMSGIGKTALARHIATTFREHFPGGQKTLGMRAADGSARVFGEIVGELASWRTWTDSRRGLLILDDVVGVQQAIAVVSAAAARRDAVLVTSQHGLSGVMARFGGRIVRVSGLARDESVRLLAILLGPDRVDADPAAADELADVCGDLPLALRIAAARIQTRDTGLAEFVAWLRENPTSRLSLPGDPDMTLTARFERVVSRLSPVLADAARRLAGAEADIDGQAAVGLLRSVPESAEHLLDQLADASLVEEFGGRYRVPRLIRSYLRSMHDERQSTPQVGVVLSTPGMETP</sequence>
<keyword evidence="8" id="KW-1185">Reference proteome</keyword>
<proteinExistence type="inferred from homology"/>
<dbReference type="InterPro" id="IPR051677">
    <property type="entry name" value="AfsR-DnrI-RedD_regulator"/>
</dbReference>
<dbReference type="SUPFAM" id="SSF46894">
    <property type="entry name" value="C-terminal effector domain of the bipartite response regulators"/>
    <property type="match status" value="1"/>
</dbReference>
<dbReference type="PROSITE" id="PS51755">
    <property type="entry name" value="OMPR_PHOB"/>
    <property type="match status" value="1"/>
</dbReference>
<dbReference type="InterPro" id="IPR027417">
    <property type="entry name" value="P-loop_NTPase"/>
</dbReference>
<evidence type="ECO:0000259" key="6">
    <source>
        <dbReference type="PROSITE" id="PS51755"/>
    </source>
</evidence>
<protein>
    <submittedName>
        <fullName evidence="7">DNA-binding transcriptional activator of the SARP family</fullName>
    </submittedName>
</protein>
<dbReference type="PANTHER" id="PTHR35807:SF1">
    <property type="entry name" value="TRANSCRIPTIONAL REGULATOR REDD"/>
    <property type="match status" value="1"/>
</dbReference>
<dbReference type="CDD" id="cd15831">
    <property type="entry name" value="BTAD"/>
    <property type="match status" value="1"/>
</dbReference>
<reference evidence="8" key="1">
    <citation type="submission" date="2016-10" db="EMBL/GenBank/DDBJ databases">
        <authorList>
            <person name="Varghese N."/>
            <person name="Submissions S."/>
        </authorList>
    </citation>
    <scope>NUCLEOTIDE SEQUENCE [LARGE SCALE GENOMIC DNA]</scope>
    <source>
        <strain evidence="8">DSM 45237</strain>
    </source>
</reference>
<dbReference type="PRINTS" id="PR00364">
    <property type="entry name" value="DISEASERSIST"/>
</dbReference>
<dbReference type="InterPro" id="IPR001867">
    <property type="entry name" value="OmpR/PhoB-type_DNA-bd"/>
</dbReference>
<dbReference type="AlphaFoldDB" id="A0A1H5JYU4"/>
<dbReference type="GO" id="GO:0000160">
    <property type="term" value="P:phosphorelay signal transduction system"/>
    <property type="evidence" value="ECO:0007669"/>
    <property type="project" value="InterPro"/>
</dbReference>
<dbReference type="Gene3D" id="1.25.40.10">
    <property type="entry name" value="Tetratricopeptide repeat domain"/>
    <property type="match status" value="1"/>
</dbReference>
<dbReference type="GO" id="GO:0003677">
    <property type="term" value="F:DNA binding"/>
    <property type="evidence" value="ECO:0007669"/>
    <property type="project" value="UniProtKB-UniRule"/>
</dbReference>
<dbReference type="InterPro" id="IPR036388">
    <property type="entry name" value="WH-like_DNA-bd_sf"/>
</dbReference>
<dbReference type="EMBL" id="FNUC01000003">
    <property type="protein sequence ID" value="SEE57590.1"/>
    <property type="molecule type" value="Genomic_DNA"/>
</dbReference>
<dbReference type="GO" id="GO:0043531">
    <property type="term" value="F:ADP binding"/>
    <property type="evidence" value="ECO:0007669"/>
    <property type="project" value="InterPro"/>
</dbReference>
<dbReference type="STRING" id="561176.SAMN04488561_1808"/>
<feature type="domain" description="OmpR/PhoB-type" evidence="6">
    <location>
        <begin position="1"/>
        <end position="94"/>
    </location>
</feature>
<dbReference type="Pfam" id="PF00486">
    <property type="entry name" value="Trans_reg_C"/>
    <property type="match status" value="1"/>
</dbReference>
<evidence type="ECO:0000256" key="5">
    <source>
        <dbReference type="PROSITE-ProRule" id="PRU01091"/>
    </source>
</evidence>
<evidence type="ECO:0000256" key="4">
    <source>
        <dbReference type="ARBA" id="ARBA00023163"/>
    </source>
</evidence>
<name>A0A1H5JYU4_9ACTN</name>
<evidence type="ECO:0000256" key="1">
    <source>
        <dbReference type="ARBA" id="ARBA00005820"/>
    </source>
</evidence>
<gene>
    <name evidence="7" type="ORF">SAMN04488561_1808</name>
</gene>
<dbReference type="GO" id="GO:0006355">
    <property type="term" value="P:regulation of DNA-templated transcription"/>
    <property type="evidence" value="ECO:0007669"/>
    <property type="project" value="InterPro"/>
</dbReference>
<organism evidence="7 8">
    <name type="scientific">Jiangella alba</name>
    <dbReference type="NCBI Taxonomy" id="561176"/>
    <lineage>
        <taxon>Bacteria</taxon>
        <taxon>Bacillati</taxon>
        <taxon>Actinomycetota</taxon>
        <taxon>Actinomycetes</taxon>
        <taxon>Jiangellales</taxon>
        <taxon>Jiangellaceae</taxon>
        <taxon>Jiangella</taxon>
    </lineage>
</organism>
<dbReference type="InterPro" id="IPR005158">
    <property type="entry name" value="BTAD"/>
</dbReference>
<evidence type="ECO:0000256" key="3">
    <source>
        <dbReference type="ARBA" id="ARBA00023125"/>
    </source>
</evidence>
<dbReference type="Proteomes" id="UP000181980">
    <property type="component" value="Unassembled WGS sequence"/>
</dbReference>
<keyword evidence="3 5" id="KW-0238">DNA-binding</keyword>
<dbReference type="InterPro" id="IPR011990">
    <property type="entry name" value="TPR-like_helical_dom_sf"/>
</dbReference>
<dbReference type="Gene3D" id="3.40.50.300">
    <property type="entry name" value="P-loop containing nucleotide triphosphate hydrolases"/>
    <property type="match status" value="1"/>
</dbReference>
<dbReference type="SUPFAM" id="SSF48452">
    <property type="entry name" value="TPR-like"/>
    <property type="match status" value="1"/>
</dbReference>
<dbReference type="InterPro" id="IPR016032">
    <property type="entry name" value="Sig_transdc_resp-reg_C-effctor"/>
</dbReference>
<feature type="DNA-binding region" description="OmpR/PhoB-type" evidence="5">
    <location>
        <begin position="1"/>
        <end position="94"/>
    </location>
</feature>
<evidence type="ECO:0000313" key="7">
    <source>
        <dbReference type="EMBL" id="SEE57590.1"/>
    </source>
</evidence>
<dbReference type="Gene3D" id="1.10.10.10">
    <property type="entry name" value="Winged helix-like DNA-binding domain superfamily/Winged helix DNA-binding domain"/>
    <property type="match status" value="1"/>
</dbReference>
<keyword evidence="2" id="KW-0805">Transcription regulation</keyword>
<dbReference type="SMART" id="SM01043">
    <property type="entry name" value="BTAD"/>
    <property type="match status" value="1"/>
</dbReference>
<dbReference type="SUPFAM" id="SSF52540">
    <property type="entry name" value="P-loop containing nucleoside triphosphate hydrolases"/>
    <property type="match status" value="1"/>
</dbReference>
<comment type="similarity">
    <text evidence="1">Belongs to the AfsR/DnrI/RedD regulatory family.</text>
</comment>